<dbReference type="EMBL" id="SMBT01000030">
    <property type="protein sequence ID" value="TCU80266.1"/>
    <property type="molecule type" value="Genomic_DNA"/>
</dbReference>
<gene>
    <name evidence="11" type="primary">tsaA_3</name>
    <name evidence="12" type="ORF">EV682_1305</name>
    <name evidence="11" type="ORF">NCTC11159_01258</name>
</gene>
<dbReference type="GO" id="GO:0008379">
    <property type="term" value="F:thioredoxin peroxidase activity"/>
    <property type="evidence" value="ECO:0007669"/>
    <property type="project" value="TreeGrafter"/>
</dbReference>
<dbReference type="OrthoDB" id="9812811at2"/>
<evidence type="ECO:0000256" key="9">
    <source>
        <dbReference type="PIRSR" id="PIRSR000239-1"/>
    </source>
</evidence>
<dbReference type="GO" id="GO:0005829">
    <property type="term" value="C:cytosol"/>
    <property type="evidence" value="ECO:0007669"/>
    <property type="project" value="TreeGrafter"/>
</dbReference>
<reference evidence="11 13" key="1">
    <citation type="submission" date="2018-06" db="EMBL/GenBank/DDBJ databases">
        <authorList>
            <consortium name="Pathogen Informatics"/>
            <person name="Doyle S."/>
        </authorList>
    </citation>
    <scope>NUCLEOTIDE SEQUENCE [LARGE SCALE GENOMIC DNA]</scope>
    <source>
        <strain evidence="11 13">NCTC11159</strain>
    </source>
</reference>
<dbReference type="GO" id="GO:0042744">
    <property type="term" value="P:hydrogen peroxide catabolic process"/>
    <property type="evidence" value="ECO:0007669"/>
    <property type="project" value="TreeGrafter"/>
</dbReference>
<dbReference type="Proteomes" id="UP000295794">
    <property type="component" value="Unassembled WGS sequence"/>
</dbReference>
<dbReference type="InterPro" id="IPR000866">
    <property type="entry name" value="AhpC/TSA"/>
</dbReference>
<feature type="domain" description="Thioredoxin" evidence="10">
    <location>
        <begin position="3"/>
        <end position="168"/>
    </location>
</feature>
<protein>
    <recommendedName>
        <fullName evidence="7">Thioredoxin peroxidase</fullName>
    </recommendedName>
</protein>
<evidence type="ECO:0000256" key="3">
    <source>
        <dbReference type="ARBA" id="ARBA00022862"/>
    </source>
</evidence>
<dbReference type="EMBL" id="UGHR01000001">
    <property type="protein sequence ID" value="STQ90195.1"/>
    <property type="molecule type" value="Genomic_DNA"/>
</dbReference>
<dbReference type="SUPFAM" id="SSF52833">
    <property type="entry name" value="Thioredoxin-like"/>
    <property type="match status" value="1"/>
</dbReference>
<dbReference type="FunFam" id="3.40.30.10:FF:000011">
    <property type="entry name" value="Peroxiredoxin PRX1"/>
    <property type="match status" value="1"/>
</dbReference>
<dbReference type="Gene3D" id="3.30.1020.10">
    <property type="entry name" value="Antioxidant, Horf6, Chain A, domain2"/>
    <property type="match status" value="1"/>
</dbReference>
<reference evidence="12 14" key="2">
    <citation type="submission" date="2019-03" db="EMBL/GenBank/DDBJ databases">
        <title>Genomic Encyclopedia of Type Strains, Phase IV (KMG-IV): sequencing the most valuable type-strain genomes for metagenomic binning, comparative biology and taxonomic classification.</title>
        <authorList>
            <person name="Goeker M."/>
        </authorList>
    </citation>
    <scope>NUCLEOTIDE SEQUENCE [LARGE SCALE GENOMIC DNA]</scope>
    <source>
        <strain evidence="12 14">DSM 3764</strain>
    </source>
</reference>
<evidence type="ECO:0000256" key="4">
    <source>
        <dbReference type="ARBA" id="ARBA00023002"/>
    </source>
</evidence>
<dbReference type="InterPro" id="IPR013766">
    <property type="entry name" value="Thioredoxin_domain"/>
</dbReference>
<dbReference type="PANTHER" id="PTHR10681">
    <property type="entry name" value="THIOREDOXIN PEROXIDASE"/>
    <property type="match status" value="1"/>
</dbReference>
<evidence type="ECO:0000256" key="5">
    <source>
        <dbReference type="ARBA" id="ARBA00023284"/>
    </source>
</evidence>
<evidence type="ECO:0000313" key="12">
    <source>
        <dbReference type="EMBL" id="TCU80266.1"/>
    </source>
</evidence>
<organism evidence="11 13">
    <name type="scientific">Iodobacter fluviatilis</name>
    <dbReference type="NCBI Taxonomy" id="537"/>
    <lineage>
        <taxon>Bacteria</taxon>
        <taxon>Pseudomonadati</taxon>
        <taxon>Pseudomonadota</taxon>
        <taxon>Betaproteobacteria</taxon>
        <taxon>Neisseriales</taxon>
        <taxon>Chitinibacteraceae</taxon>
        <taxon>Iodobacter</taxon>
    </lineage>
</organism>
<evidence type="ECO:0000313" key="13">
    <source>
        <dbReference type="Proteomes" id="UP000255108"/>
    </source>
</evidence>
<dbReference type="Gene3D" id="3.40.30.10">
    <property type="entry name" value="Glutaredoxin"/>
    <property type="match status" value="1"/>
</dbReference>
<sequence length="219" mass="24429">MTLRINSLAPDFCAESTQGEIQFHNWIGEGWAVLFSHPKDFTPVCTTELAAAAQMLPHFAARQCKLIGVSVDSLADHLLWKKDIEDIQNCVVDFPLIADENLAVAKLYQMLPECEDGLAGARKAADNATVRTVYIVGPDKKIKMMMTYPMTTGRNFNEILRALDSIQLTSRHQVATPVNWVLGDHVIIVPSVGDDEARQLFANEWIAVKPYLRLVPQPK</sequence>
<feature type="active site" description="Cysteine sulfenic acid (-SOH) intermediate; for peroxidase activity" evidence="9">
    <location>
        <position position="45"/>
    </location>
</feature>
<keyword evidence="14" id="KW-1185">Reference proteome</keyword>
<dbReference type="CDD" id="cd03016">
    <property type="entry name" value="PRX_1cys"/>
    <property type="match status" value="1"/>
</dbReference>
<dbReference type="Proteomes" id="UP000255108">
    <property type="component" value="Unassembled WGS sequence"/>
</dbReference>
<dbReference type="InterPro" id="IPR024706">
    <property type="entry name" value="Peroxiredoxin_AhpC-typ"/>
</dbReference>
<dbReference type="GO" id="GO:0045454">
    <property type="term" value="P:cell redox homeostasis"/>
    <property type="evidence" value="ECO:0007669"/>
    <property type="project" value="TreeGrafter"/>
</dbReference>
<dbReference type="InterPro" id="IPR019479">
    <property type="entry name" value="Peroxiredoxin_C"/>
</dbReference>
<accession>A0A377Q619</accession>
<dbReference type="Pfam" id="PF10417">
    <property type="entry name" value="1-cysPrx_C"/>
    <property type="match status" value="1"/>
</dbReference>
<evidence type="ECO:0000256" key="1">
    <source>
        <dbReference type="ARBA" id="ARBA00009796"/>
    </source>
</evidence>
<dbReference type="RefSeq" id="WP_115226559.1">
    <property type="nucleotide sequence ID" value="NZ_CAWOLO010000030.1"/>
</dbReference>
<dbReference type="PROSITE" id="PS51352">
    <property type="entry name" value="THIOREDOXIN_2"/>
    <property type="match status" value="1"/>
</dbReference>
<dbReference type="PIRSF" id="PIRSF000239">
    <property type="entry name" value="AHPC"/>
    <property type="match status" value="1"/>
</dbReference>
<keyword evidence="2 11" id="KW-0575">Peroxidase</keyword>
<dbReference type="Pfam" id="PF00578">
    <property type="entry name" value="AhpC-TSA"/>
    <property type="match status" value="1"/>
</dbReference>
<evidence type="ECO:0000256" key="7">
    <source>
        <dbReference type="ARBA" id="ARBA00032824"/>
    </source>
</evidence>
<evidence type="ECO:0000259" key="10">
    <source>
        <dbReference type="PROSITE" id="PS51352"/>
    </source>
</evidence>
<proteinExistence type="inferred from homology"/>
<dbReference type="InterPro" id="IPR036249">
    <property type="entry name" value="Thioredoxin-like_sf"/>
</dbReference>
<evidence type="ECO:0000256" key="6">
    <source>
        <dbReference type="ARBA" id="ARBA00025719"/>
    </source>
</evidence>
<comment type="similarity">
    <text evidence="1">Belongs to the peroxiredoxin family. AhpC/Prx1 subfamily.</text>
</comment>
<keyword evidence="5" id="KW-0676">Redox-active center</keyword>
<name>A0A377Q619_9NEIS</name>
<evidence type="ECO:0000256" key="8">
    <source>
        <dbReference type="ARBA" id="ARBA00037420"/>
    </source>
</evidence>
<keyword evidence="3" id="KW-0049">Antioxidant</keyword>
<evidence type="ECO:0000313" key="11">
    <source>
        <dbReference type="EMBL" id="STQ90195.1"/>
    </source>
</evidence>
<comment type="similarity">
    <text evidence="6">Belongs to the peroxiredoxin family. Prx6 subfamily.</text>
</comment>
<dbReference type="InterPro" id="IPR045020">
    <property type="entry name" value="PRX_1cys"/>
</dbReference>
<dbReference type="FunFam" id="3.30.1020.10:FF:000001">
    <property type="entry name" value="1-Cys peroxiredoxin"/>
    <property type="match status" value="1"/>
</dbReference>
<dbReference type="GO" id="GO:0006979">
    <property type="term" value="P:response to oxidative stress"/>
    <property type="evidence" value="ECO:0007669"/>
    <property type="project" value="TreeGrafter"/>
</dbReference>
<keyword evidence="4 11" id="KW-0560">Oxidoreductase</keyword>
<dbReference type="PANTHER" id="PTHR10681:SF128">
    <property type="entry name" value="THIOREDOXIN-DEPENDENT PEROXIDE REDUCTASE, MITOCHONDRIAL"/>
    <property type="match status" value="1"/>
</dbReference>
<dbReference type="InterPro" id="IPR050217">
    <property type="entry name" value="Peroxiredoxin"/>
</dbReference>
<evidence type="ECO:0000256" key="2">
    <source>
        <dbReference type="ARBA" id="ARBA00022559"/>
    </source>
</evidence>
<dbReference type="AlphaFoldDB" id="A0A377Q619"/>
<evidence type="ECO:0000313" key="14">
    <source>
        <dbReference type="Proteomes" id="UP000295794"/>
    </source>
</evidence>
<dbReference type="GO" id="GO:0033554">
    <property type="term" value="P:cellular response to stress"/>
    <property type="evidence" value="ECO:0007669"/>
    <property type="project" value="TreeGrafter"/>
</dbReference>
<comment type="function">
    <text evidence="8">Thiol-specific peroxidase that catalyzes the reduction of hydrogen peroxide and organic hydroperoxides to water and alcohols, respectively. Plays a role in cell protection against oxidative stress by detoxifying peroxides.</text>
</comment>